<evidence type="ECO:0000259" key="5">
    <source>
        <dbReference type="Pfam" id="PF03717"/>
    </source>
</evidence>
<evidence type="ECO:0000313" key="8">
    <source>
        <dbReference type="Proteomes" id="UP001523565"/>
    </source>
</evidence>
<comment type="caution">
    <text evidence="7">The sequence shown here is derived from an EMBL/GenBank/DDBJ whole genome shotgun (WGS) entry which is preliminary data.</text>
</comment>
<proteinExistence type="inferred from homology"/>
<gene>
    <name evidence="7" type="ORF">NK118_12330</name>
</gene>
<dbReference type="Pfam" id="PF05223">
    <property type="entry name" value="MecA_N"/>
    <property type="match status" value="1"/>
</dbReference>
<dbReference type="PANTHER" id="PTHR30627">
    <property type="entry name" value="PEPTIDOGLYCAN D,D-TRANSPEPTIDASE"/>
    <property type="match status" value="1"/>
</dbReference>
<dbReference type="InterPro" id="IPR036138">
    <property type="entry name" value="PBP_dimer_sf"/>
</dbReference>
<feature type="domain" description="NTF2-like N-terminal transpeptidase" evidence="6">
    <location>
        <begin position="44"/>
        <end position="152"/>
    </location>
</feature>
<evidence type="ECO:0000259" key="6">
    <source>
        <dbReference type="Pfam" id="PF05223"/>
    </source>
</evidence>
<feature type="domain" description="Penicillin-binding protein transpeptidase" evidence="4">
    <location>
        <begin position="375"/>
        <end position="676"/>
    </location>
</feature>
<dbReference type="Gene3D" id="3.30.1390.30">
    <property type="entry name" value="Penicillin-binding protein 2a, domain 3"/>
    <property type="match status" value="1"/>
</dbReference>
<evidence type="ECO:0000259" key="4">
    <source>
        <dbReference type="Pfam" id="PF00905"/>
    </source>
</evidence>
<dbReference type="Pfam" id="PF03717">
    <property type="entry name" value="PBP_dimer"/>
    <property type="match status" value="1"/>
</dbReference>
<comment type="subcellular location">
    <subcellularLocation>
        <location evidence="1">Membrane</location>
    </subcellularLocation>
</comment>
<dbReference type="InterPro" id="IPR012338">
    <property type="entry name" value="Beta-lactam/transpept-like"/>
</dbReference>
<comment type="similarity">
    <text evidence="2">Belongs to the transpeptidase family.</text>
</comment>
<dbReference type="RefSeq" id="WP_262069918.1">
    <property type="nucleotide sequence ID" value="NZ_JAMXOC010000022.1"/>
</dbReference>
<dbReference type="Gene3D" id="3.10.450.100">
    <property type="entry name" value="NTF2-like, domain 1"/>
    <property type="match status" value="1"/>
</dbReference>
<keyword evidence="3" id="KW-0472">Membrane</keyword>
<name>A0ABT1EK17_9FIRM</name>
<dbReference type="SUPFAM" id="SSF56601">
    <property type="entry name" value="beta-lactamase/transpeptidase-like"/>
    <property type="match status" value="1"/>
</dbReference>
<dbReference type="EMBL" id="JAMZFV010000022">
    <property type="protein sequence ID" value="MCP1111038.1"/>
    <property type="molecule type" value="Genomic_DNA"/>
</dbReference>
<dbReference type="InterPro" id="IPR007887">
    <property type="entry name" value="MecA_N"/>
</dbReference>
<evidence type="ECO:0000256" key="1">
    <source>
        <dbReference type="ARBA" id="ARBA00004370"/>
    </source>
</evidence>
<evidence type="ECO:0000256" key="3">
    <source>
        <dbReference type="ARBA" id="ARBA00023136"/>
    </source>
</evidence>
<dbReference type="SUPFAM" id="SSF54427">
    <property type="entry name" value="NTF2-like"/>
    <property type="match status" value="1"/>
</dbReference>
<evidence type="ECO:0000256" key="2">
    <source>
        <dbReference type="ARBA" id="ARBA00007171"/>
    </source>
</evidence>
<sequence>MKSKRKHIILILSALLIVLLIVGGILAVQKFHLFGNPAEQKKQVLKAYMTAIEKNDYEKMWSLLSKDSQKQVSKEDFISRNQNIYEGIGTTKVTISELSLADDEDVLSYHTTLLTSANEIAFDNQVDLVKEDNDYKIKWTDSLIFPELTADDKVQIAAEEAPRGDIRDRNGALLATQGEVSEVGFVPGKMNKDNKEGMQKVADLLEIPVTSIEDKLSASWVNDDSFVPIKKIKKYQGDYEHALASEDADALFHQHLLEVPGVLINTVTERIYPLGESAALLTGYVQKVTAEDLEKHAGEGYGQNSYIGKSGLEYLYEEQLKGEDGCKIWIANKDGDEKQVLASKLIVPAESITTTIDANLQRQIYNSFASDKAASVAMNPYTGEVLALVSTPSYDVNLMVLGLSEAKWNALNDDPNKPMFNRFRATWVPGSTFKPITGAIGVNSGKLDPNADLGHSGLSWQKDSNWGNFSITTLVEYSGAANLSNGLIYSDNIYFAKAAMQIGKDDFTKGLDNIGFDKELDFPIKMETSSYGILSTETDLANSGYGQAQMLVNPLHMASIYSAFLNSGIMVKPVLDSFDKQSQPWLENAFSPEVAELIKSNLASVISENSSAVINTHGATFAGKTGTAEIKTSQSDTSGTELGWFNIFTINRDHTNALLMVSMVEDVKDRGGSSYVVNKTDEVLAQYMQ</sequence>
<dbReference type="InterPro" id="IPR005311">
    <property type="entry name" value="PBP_dimer"/>
</dbReference>
<protein>
    <submittedName>
        <fullName evidence="7">Penicillin-binding transpeptidase domain-containing protein</fullName>
    </submittedName>
</protein>
<accession>A0ABT1EK17</accession>
<dbReference type="SUPFAM" id="SSF56519">
    <property type="entry name" value="Penicillin binding protein dimerisation domain"/>
    <property type="match status" value="1"/>
</dbReference>
<dbReference type="Pfam" id="PF00905">
    <property type="entry name" value="Transpeptidase"/>
    <property type="match status" value="1"/>
</dbReference>
<keyword evidence="8" id="KW-1185">Reference proteome</keyword>
<dbReference type="InterPro" id="IPR032710">
    <property type="entry name" value="NTF2-like_dom_sf"/>
</dbReference>
<dbReference type="Proteomes" id="UP001523565">
    <property type="component" value="Unassembled WGS sequence"/>
</dbReference>
<evidence type="ECO:0000313" key="7">
    <source>
        <dbReference type="EMBL" id="MCP1111038.1"/>
    </source>
</evidence>
<dbReference type="Gene3D" id="3.40.710.10">
    <property type="entry name" value="DD-peptidase/beta-lactamase superfamily"/>
    <property type="match status" value="1"/>
</dbReference>
<organism evidence="7 8">
    <name type="scientific">Ohessyouella blattaphilus</name>
    <dbReference type="NCBI Taxonomy" id="2949333"/>
    <lineage>
        <taxon>Bacteria</taxon>
        <taxon>Bacillati</taxon>
        <taxon>Bacillota</taxon>
        <taxon>Clostridia</taxon>
        <taxon>Lachnospirales</taxon>
        <taxon>Lachnospiraceae</taxon>
        <taxon>Ohessyouella</taxon>
    </lineage>
</organism>
<dbReference type="InterPro" id="IPR050515">
    <property type="entry name" value="Beta-lactam/transpept"/>
</dbReference>
<dbReference type="PANTHER" id="PTHR30627:SF25">
    <property type="entry name" value="PENICILLIN-BINDING PROTEIN 3"/>
    <property type="match status" value="1"/>
</dbReference>
<dbReference type="InterPro" id="IPR001460">
    <property type="entry name" value="PCN-bd_Tpept"/>
</dbReference>
<feature type="domain" description="Penicillin-binding protein dimerisation" evidence="5">
    <location>
        <begin position="159"/>
        <end position="338"/>
    </location>
</feature>
<dbReference type="Gene3D" id="3.90.1310.10">
    <property type="entry name" value="Penicillin-binding protein 2a (Domain 2)"/>
    <property type="match status" value="1"/>
</dbReference>
<reference evidence="7 8" key="1">
    <citation type="journal article" date="2022" name="Genome Biol. Evol.">
        <title>Host diet, physiology and behaviors set the stage for Lachnospiraceae cladogenesis.</title>
        <authorList>
            <person name="Vera-Ponce De Leon A."/>
            <person name="Schneider M."/>
            <person name="Jahnes B.C."/>
            <person name="Sadowski V."/>
            <person name="Camuy-Velez L.A."/>
            <person name="Duan J."/>
            <person name="Sabree Z.L."/>
        </authorList>
    </citation>
    <scope>NUCLEOTIDE SEQUENCE [LARGE SCALE GENOMIC DNA]</scope>
    <source>
        <strain evidence="7 8">PAL227</strain>
    </source>
</reference>